<name>A0A4D4J1Q1_9PSEU</name>
<sequence length="62" mass="6683">MELTFADLEVQNVELLPNREALGGWGGWGGFRFTDIDTVVASNRATALFGSVATAVQIITVR</sequence>
<proteinExistence type="predicted"/>
<organism evidence="1 2">
    <name type="scientific">Gandjariella thermophila</name>
    <dbReference type="NCBI Taxonomy" id="1931992"/>
    <lineage>
        <taxon>Bacteria</taxon>
        <taxon>Bacillati</taxon>
        <taxon>Actinomycetota</taxon>
        <taxon>Actinomycetes</taxon>
        <taxon>Pseudonocardiales</taxon>
        <taxon>Pseudonocardiaceae</taxon>
        <taxon>Gandjariella</taxon>
    </lineage>
</organism>
<evidence type="ECO:0000313" key="2">
    <source>
        <dbReference type="Proteomes" id="UP000298860"/>
    </source>
</evidence>
<comment type="caution">
    <text evidence="1">The sequence shown here is derived from an EMBL/GenBank/DDBJ whole genome shotgun (WGS) entry which is preliminary data.</text>
</comment>
<dbReference type="RefSeq" id="WP_137811903.1">
    <property type="nucleotide sequence ID" value="NZ_BJFL01000001.1"/>
</dbReference>
<reference evidence="2" key="1">
    <citation type="submission" date="2019-04" db="EMBL/GenBank/DDBJ databases">
        <title>Draft genome sequence of Pseudonocardiaceae bacterium SL3-2-4.</title>
        <authorList>
            <person name="Ningsih F."/>
            <person name="Yokota A."/>
            <person name="Sakai Y."/>
            <person name="Nanatani K."/>
            <person name="Yabe S."/>
            <person name="Oetari A."/>
            <person name="Sjamsuridzal W."/>
        </authorList>
    </citation>
    <scope>NUCLEOTIDE SEQUENCE [LARGE SCALE GENOMIC DNA]</scope>
    <source>
        <strain evidence="2">SL3-2-4</strain>
    </source>
</reference>
<keyword evidence="2" id="KW-1185">Reference proteome</keyword>
<accession>A0A4D4J1Q1</accession>
<gene>
    <name evidence="1" type="ORF">GTS_03510</name>
</gene>
<dbReference type="Proteomes" id="UP000298860">
    <property type="component" value="Unassembled WGS sequence"/>
</dbReference>
<dbReference type="AlphaFoldDB" id="A0A4D4J1Q1"/>
<protein>
    <submittedName>
        <fullName evidence="1">Uncharacterized protein</fullName>
    </submittedName>
</protein>
<evidence type="ECO:0000313" key="1">
    <source>
        <dbReference type="EMBL" id="GDY28718.1"/>
    </source>
</evidence>
<dbReference type="EMBL" id="BJFL01000001">
    <property type="protein sequence ID" value="GDY28718.1"/>
    <property type="molecule type" value="Genomic_DNA"/>
</dbReference>